<dbReference type="RefSeq" id="WP_367877105.1">
    <property type="nucleotide sequence ID" value="NZ_JBFNXX010000004.1"/>
</dbReference>
<gene>
    <name evidence="2" type="ORF">AB2B41_07300</name>
</gene>
<feature type="domain" description="NAD-dependent epimerase/dehydratase" evidence="1">
    <location>
        <begin position="8"/>
        <end position="198"/>
    </location>
</feature>
<dbReference type="SUPFAM" id="SSF51735">
    <property type="entry name" value="NAD(P)-binding Rossmann-fold domains"/>
    <property type="match status" value="1"/>
</dbReference>
<organism evidence="2 3">
    <name type="scientific">Sulfitobacter sediminis</name>
    <dbReference type="NCBI Taxonomy" id="3234186"/>
    <lineage>
        <taxon>Bacteria</taxon>
        <taxon>Pseudomonadati</taxon>
        <taxon>Pseudomonadota</taxon>
        <taxon>Alphaproteobacteria</taxon>
        <taxon>Rhodobacterales</taxon>
        <taxon>Roseobacteraceae</taxon>
        <taxon>Sulfitobacter</taxon>
    </lineage>
</organism>
<evidence type="ECO:0000313" key="3">
    <source>
        <dbReference type="Proteomes" id="UP001556098"/>
    </source>
</evidence>
<dbReference type="Gene3D" id="3.40.50.720">
    <property type="entry name" value="NAD(P)-binding Rossmann-like Domain"/>
    <property type="match status" value="1"/>
</dbReference>
<comment type="caution">
    <text evidence="2">The sequence shown here is derived from an EMBL/GenBank/DDBJ whole genome shotgun (WGS) entry which is preliminary data.</text>
</comment>
<dbReference type="EMBL" id="JBFNXX010000004">
    <property type="protein sequence ID" value="MEW9919402.1"/>
    <property type="molecule type" value="Genomic_DNA"/>
</dbReference>
<dbReference type="InterPro" id="IPR036291">
    <property type="entry name" value="NAD(P)-bd_dom_sf"/>
</dbReference>
<protein>
    <submittedName>
        <fullName evidence="2">NAD-dependent epimerase/dehydratase family protein</fullName>
    </submittedName>
</protein>
<dbReference type="InterPro" id="IPR001509">
    <property type="entry name" value="Epimerase_deHydtase"/>
</dbReference>
<keyword evidence="3" id="KW-1185">Reference proteome</keyword>
<dbReference type="Pfam" id="PF01370">
    <property type="entry name" value="Epimerase"/>
    <property type="match status" value="1"/>
</dbReference>
<dbReference type="PANTHER" id="PTHR48079:SF6">
    <property type="entry name" value="NAD(P)-BINDING DOMAIN-CONTAINING PROTEIN-RELATED"/>
    <property type="match status" value="1"/>
</dbReference>
<dbReference type="InterPro" id="IPR051783">
    <property type="entry name" value="NAD(P)-dependent_oxidoreduct"/>
</dbReference>
<dbReference type="Proteomes" id="UP001556098">
    <property type="component" value="Unassembled WGS sequence"/>
</dbReference>
<reference evidence="2 3" key="1">
    <citation type="submission" date="2024-07" db="EMBL/GenBank/DDBJ databases">
        <title>Marimonas sp.nov., isolated from tidal-flat sediment.</title>
        <authorList>
            <person name="Jayan J.N."/>
            <person name="Lee S.S."/>
        </authorList>
    </citation>
    <scope>NUCLEOTIDE SEQUENCE [LARGE SCALE GENOMIC DNA]</scope>
    <source>
        <strain evidence="2 3">MJW-29</strain>
    </source>
</reference>
<evidence type="ECO:0000259" key="1">
    <source>
        <dbReference type="Pfam" id="PF01370"/>
    </source>
</evidence>
<accession>A0ABV3RKA8</accession>
<name>A0ABV3RKA8_9RHOB</name>
<proteinExistence type="predicted"/>
<dbReference type="PANTHER" id="PTHR48079">
    <property type="entry name" value="PROTEIN YEEZ"/>
    <property type="match status" value="1"/>
</dbReference>
<evidence type="ECO:0000313" key="2">
    <source>
        <dbReference type="EMBL" id="MEW9919402.1"/>
    </source>
</evidence>
<sequence length="329" mass="34837">MAEAKQRVLVLGGTGHIGAAMARHFDASGHAVRATGRQPQPRPNLADTAITQLAGDDTEKGVLEVWLRDTDLVVDAATPYPLWRQGNNPRALVRAARARMLRLLDLAAAEGAALIHVSSFTTLPAGGSLQDRLRLATVRGLHPYFEVKETVEREALRAIASGLRGAVLNPAACLGPYDLKPVEQAFIPALLKGQVKGTVRHPINVVDVRDVAASAGALFEKGFPTPRVPIFGHNITVEALSEAICAMAQVPAPRLRAPISLGVAGAYWAETAAALAGRKSPWPSLPILLTAAGRAFAGGAEQAALGVPIRPLEETLRDALAWYRAIGRC</sequence>